<feature type="region of interest" description="Disordered" evidence="1">
    <location>
        <begin position="45"/>
        <end position="66"/>
    </location>
</feature>
<reference evidence="2" key="1">
    <citation type="submission" date="2021-06" db="EMBL/GenBank/DDBJ databases">
        <authorList>
            <person name="Kallberg Y."/>
            <person name="Tangrot J."/>
            <person name="Rosling A."/>
        </authorList>
    </citation>
    <scope>NUCLEOTIDE SEQUENCE</scope>
    <source>
        <strain evidence="2">MA453B</strain>
    </source>
</reference>
<accession>A0A9N9J8S0</accession>
<name>A0A9N9J8S0_9GLOM</name>
<dbReference type="OrthoDB" id="2416444at2759"/>
<evidence type="ECO:0000313" key="3">
    <source>
        <dbReference type="Proteomes" id="UP000789405"/>
    </source>
</evidence>
<organism evidence="2 3">
    <name type="scientific">Dentiscutata erythropus</name>
    <dbReference type="NCBI Taxonomy" id="1348616"/>
    <lineage>
        <taxon>Eukaryota</taxon>
        <taxon>Fungi</taxon>
        <taxon>Fungi incertae sedis</taxon>
        <taxon>Mucoromycota</taxon>
        <taxon>Glomeromycotina</taxon>
        <taxon>Glomeromycetes</taxon>
        <taxon>Diversisporales</taxon>
        <taxon>Gigasporaceae</taxon>
        <taxon>Dentiscutata</taxon>
    </lineage>
</organism>
<gene>
    <name evidence="2" type="ORF">DERYTH_LOCUS18678</name>
</gene>
<feature type="non-terminal residue" evidence="2">
    <location>
        <position position="66"/>
    </location>
</feature>
<comment type="caution">
    <text evidence="2">The sequence shown here is derived from an EMBL/GenBank/DDBJ whole genome shotgun (WGS) entry which is preliminary data.</text>
</comment>
<evidence type="ECO:0000313" key="2">
    <source>
        <dbReference type="EMBL" id="CAG8770958.1"/>
    </source>
</evidence>
<keyword evidence="3" id="KW-1185">Reference proteome</keyword>
<dbReference type="Proteomes" id="UP000789405">
    <property type="component" value="Unassembled WGS sequence"/>
</dbReference>
<protein>
    <submittedName>
        <fullName evidence="2">13443_t:CDS:1</fullName>
    </submittedName>
</protein>
<proteinExistence type="predicted"/>
<sequence length="66" mass="7605">MPLRSSEIDINVIKHKTISKELDESEDSYSNNKALDNQNIDIQVSQNIQNPNRVIGRGKPSKRHYK</sequence>
<dbReference type="EMBL" id="CAJVPY010019301">
    <property type="protein sequence ID" value="CAG8770958.1"/>
    <property type="molecule type" value="Genomic_DNA"/>
</dbReference>
<evidence type="ECO:0000256" key="1">
    <source>
        <dbReference type="SAM" id="MobiDB-lite"/>
    </source>
</evidence>
<dbReference type="AlphaFoldDB" id="A0A9N9J8S0"/>